<accession>A0A5J5IC28</accession>
<dbReference type="GO" id="GO:0016787">
    <property type="term" value="F:hydrolase activity"/>
    <property type="evidence" value="ECO:0007669"/>
    <property type="project" value="InterPro"/>
</dbReference>
<dbReference type="AlphaFoldDB" id="A0A5J5IC28"/>
<protein>
    <submittedName>
        <fullName evidence="3">DUF1080 domain-containing protein</fullName>
    </submittedName>
</protein>
<gene>
    <name evidence="3" type="ORF">FW778_20590</name>
</gene>
<name>A0A5J5IC28_9BACT</name>
<proteinExistence type="predicted"/>
<keyword evidence="4" id="KW-1185">Reference proteome</keyword>
<reference evidence="3 4" key="1">
    <citation type="submission" date="2019-09" db="EMBL/GenBank/DDBJ databases">
        <title>Draft genome sequence of Ginsengibacter sp. BR5-29.</title>
        <authorList>
            <person name="Im W.-T."/>
        </authorList>
    </citation>
    <scope>NUCLEOTIDE SEQUENCE [LARGE SCALE GENOMIC DNA]</scope>
    <source>
        <strain evidence="3 4">BR5-29</strain>
    </source>
</reference>
<dbReference type="InterPro" id="IPR010496">
    <property type="entry name" value="AL/BT2_dom"/>
</dbReference>
<comment type="caution">
    <text evidence="3">The sequence shown here is derived from an EMBL/GenBank/DDBJ whole genome shotgun (WGS) entry which is preliminary data.</text>
</comment>
<evidence type="ECO:0000256" key="1">
    <source>
        <dbReference type="SAM" id="SignalP"/>
    </source>
</evidence>
<feature type="chain" id="PRO_5023899345" evidence="1">
    <location>
        <begin position="24"/>
        <end position="477"/>
    </location>
</feature>
<evidence type="ECO:0000313" key="4">
    <source>
        <dbReference type="Proteomes" id="UP000326903"/>
    </source>
</evidence>
<dbReference type="EMBL" id="VYQF01000011">
    <property type="protein sequence ID" value="KAA9035627.1"/>
    <property type="molecule type" value="Genomic_DNA"/>
</dbReference>
<dbReference type="Gene3D" id="2.60.120.560">
    <property type="entry name" value="Exo-inulinase, domain 1"/>
    <property type="match status" value="1"/>
</dbReference>
<feature type="signal peptide" evidence="1">
    <location>
        <begin position="1"/>
        <end position="23"/>
    </location>
</feature>
<evidence type="ECO:0000259" key="2">
    <source>
        <dbReference type="Pfam" id="PF06439"/>
    </source>
</evidence>
<keyword evidence="1" id="KW-0732">Signal</keyword>
<dbReference type="Proteomes" id="UP000326903">
    <property type="component" value="Unassembled WGS sequence"/>
</dbReference>
<evidence type="ECO:0000313" key="3">
    <source>
        <dbReference type="EMBL" id="KAA9035627.1"/>
    </source>
</evidence>
<dbReference type="Pfam" id="PF06439">
    <property type="entry name" value="3keto-disac_hyd"/>
    <property type="match status" value="1"/>
</dbReference>
<sequence length="477" mass="53967">MYKLKIKKCFLLTIFLFLGKVYGQSQESFKNVSLNNLDAFLDPPKNWIISGDAVADYTKTHDLQSIQGTGVVVDDFAKNNQMHLYTKEKFGDLELKLDFMMAKNSNSGVYLQGRYEIQLLDSWTKINPTAYDEGAIYPRRDQQRGSFEGVPPMMNVARAPGLWQHLDIKFRAPQFDKNGNKIKDARFEEVYLNGVLIQEGANVTGPTTSGMFTDEEATGPVVLQGDHGPVAFKNIQYRKLSSVNDNVEGDNNATNRRPKNPVYINPQTKNYVLRSFMKYGDKKLTHMISIGSPSQVNFAYDLKQGAIFKIWRGQFLDVTDMWVGRGESQLASPLGSVIILNDAPAVAILHDENAPWPDSVSFDDLQDHGYVLNKERNPTFLYTIKGIDVKDSIVCEANGQGILRKISITNPPENVYCRIINGKDITRLGEDLYSVNDKMFYIRIDNKYAPIIRNSPNGKEIIVKINGEQPVEYSFIW</sequence>
<organism evidence="3 4">
    <name type="scientific">Ginsengibacter hankyongi</name>
    <dbReference type="NCBI Taxonomy" id="2607284"/>
    <lineage>
        <taxon>Bacteria</taxon>
        <taxon>Pseudomonadati</taxon>
        <taxon>Bacteroidota</taxon>
        <taxon>Chitinophagia</taxon>
        <taxon>Chitinophagales</taxon>
        <taxon>Chitinophagaceae</taxon>
        <taxon>Ginsengibacter</taxon>
    </lineage>
</organism>
<feature type="domain" description="3-keto-alpha-glucoside-1,2-lyase/3-keto-2-hydroxy-glucal hydratase" evidence="2">
    <location>
        <begin position="69"/>
        <end position="236"/>
    </location>
</feature>